<name>A0ABD5ZPY2_9EURY</name>
<keyword evidence="1" id="KW-1133">Transmembrane helix</keyword>
<keyword evidence="1" id="KW-0472">Membrane</keyword>
<keyword evidence="4" id="KW-1185">Reference proteome</keyword>
<evidence type="ECO:0000259" key="2">
    <source>
        <dbReference type="Pfam" id="PF26243"/>
    </source>
</evidence>
<dbReference type="RefSeq" id="WP_276233609.1">
    <property type="nucleotide sequence ID" value="NZ_CP119802.1"/>
</dbReference>
<reference evidence="3 4" key="1">
    <citation type="journal article" date="2019" name="Int. J. Syst. Evol. Microbiol.">
        <title>The Global Catalogue of Microorganisms (GCM) 10K type strain sequencing project: providing services to taxonomists for standard genome sequencing and annotation.</title>
        <authorList>
            <consortium name="The Broad Institute Genomics Platform"/>
            <consortium name="The Broad Institute Genome Sequencing Center for Infectious Disease"/>
            <person name="Wu L."/>
            <person name="Ma J."/>
        </authorList>
    </citation>
    <scope>NUCLEOTIDE SEQUENCE [LARGE SCALE GENOMIC DNA]</scope>
    <source>
        <strain evidence="3 4">DT85</strain>
    </source>
</reference>
<dbReference type="Proteomes" id="UP001596398">
    <property type="component" value="Unassembled WGS sequence"/>
</dbReference>
<organism evidence="3 4">
    <name type="scientific">Halosegnis marinus</name>
    <dbReference type="NCBI Taxonomy" id="3034023"/>
    <lineage>
        <taxon>Archaea</taxon>
        <taxon>Methanobacteriati</taxon>
        <taxon>Methanobacteriota</taxon>
        <taxon>Stenosarchaea group</taxon>
        <taxon>Halobacteria</taxon>
        <taxon>Halobacteriales</taxon>
        <taxon>Natronomonadaceae</taxon>
        <taxon>Halosegnis</taxon>
    </lineage>
</organism>
<feature type="transmembrane region" description="Helical" evidence="1">
    <location>
        <begin position="147"/>
        <end position="176"/>
    </location>
</feature>
<feature type="transmembrane region" description="Helical" evidence="1">
    <location>
        <begin position="30"/>
        <end position="52"/>
    </location>
</feature>
<dbReference type="EMBL" id="JBHTAP010000001">
    <property type="protein sequence ID" value="MFC7235478.1"/>
    <property type="molecule type" value="Genomic_DNA"/>
</dbReference>
<feature type="transmembrane region" description="Helical" evidence="1">
    <location>
        <begin position="72"/>
        <end position="92"/>
    </location>
</feature>
<comment type="caution">
    <text evidence="3">The sequence shown here is derived from an EMBL/GenBank/DDBJ whole genome shotgun (WGS) entry which is preliminary data.</text>
</comment>
<evidence type="ECO:0000256" key="1">
    <source>
        <dbReference type="SAM" id="Phobius"/>
    </source>
</evidence>
<dbReference type="Pfam" id="PF26243">
    <property type="entry name" value="DUF8056"/>
    <property type="match status" value="1"/>
</dbReference>
<gene>
    <name evidence="3" type="ORF">ACFQJ4_09155</name>
</gene>
<dbReference type="GeneID" id="79267173"/>
<evidence type="ECO:0000313" key="4">
    <source>
        <dbReference type="Proteomes" id="UP001596398"/>
    </source>
</evidence>
<sequence length="181" mass="19100">MTDSAADGYGGLFGAFPYAFRRSDSRLFRLYVVAGGLLAALLGLGFGLAFVVSIAQSTGLAAGGTSSFVRTFVLMVGFLVVLPVVGPVLLVARHHRREGSDARYDRAVAAAGLVYLLSLYLLVVASIPPEFVLDGEPTTRPVPRGVFAPVISLLYAVPAVASPLIPAAAAALVWLVHRRYR</sequence>
<feature type="transmembrane region" description="Helical" evidence="1">
    <location>
        <begin position="104"/>
        <end position="127"/>
    </location>
</feature>
<dbReference type="AlphaFoldDB" id="A0ABD5ZPY2"/>
<dbReference type="InterPro" id="IPR058369">
    <property type="entry name" value="DUF8056"/>
</dbReference>
<keyword evidence="1" id="KW-0812">Transmembrane</keyword>
<evidence type="ECO:0000313" key="3">
    <source>
        <dbReference type="EMBL" id="MFC7235478.1"/>
    </source>
</evidence>
<proteinExistence type="predicted"/>
<protein>
    <recommendedName>
        <fullName evidence="2">DUF8056 domain-containing protein</fullName>
    </recommendedName>
</protein>
<feature type="domain" description="DUF8056" evidence="2">
    <location>
        <begin position="6"/>
        <end position="181"/>
    </location>
</feature>
<accession>A0ABD5ZPY2</accession>